<dbReference type="OMA" id="MGMRSNW"/>
<keyword evidence="6" id="KW-0539">Nucleus</keyword>
<evidence type="ECO:0000313" key="15">
    <source>
        <dbReference type="Proteomes" id="UP000295192"/>
    </source>
</evidence>
<evidence type="ECO:0000313" key="14">
    <source>
        <dbReference type="EMBL" id="TDG45664.1"/>
    </source>
</evidence>
<protein>
    <recommendedName>
        <fullName evidence="3">Nucleolar protein 58</fullName>
    </recommendedName>
    <alternativeName>
        <fullName evidence="9">Nucleolar protein 5</fullName>
    </alternativeName>
</protein>
<keyword evidence="5 10" id="KW-0694">RNA-binding</keyword>
<dbReference type="InterPro" id="IPR035979">
    <property type="entry name" value="RBD_domain_sf"/>
</dbReference>
<comment type="subcellular location">
    <subcellularLocation>
        <location evidence="1">Nucleus</location>
        <location evidence="1">Nucleolus</location>
    </subcellularLocation>
</comment>
<evidence type="ECO:0000256" key="9">
    <source>
        <dbReference type="ARBA" id="ARBA00082313"/>
    </source>
</evidence>
<evidence type="ECO:0000256" key="8">
    <source>
        <dbReference type="ARBA" id="ARBA00063404"/>
    </source>
</evidence>
<dbReference type="GO" id="GO:0031428">
    <property type="term" value="C:box C/D methylation guide snoRNP complex"/>
    <property type="evidence" value="ECO:0007669"/>
    <property type="project" value="InterPro"/>
</dbReference>
<evidence type="ECO:0000256" key="2">
    <source>
        <dbReference type="ARBA" id="ARBA00009211"/>
    </source>
</evidence>
<dbReference type="FunFam" id="1.10.287.4070:FF:000001">
    <property type="entry name" value="Probable Nucleolar protein 58"/>
    <property type="match status" value="1"/>
</dbReference>
<dbReference type="GO" id="GO:0030515">
    <property type="term" value="F:snoRNA binding"/>
    <property type="evidence" value="ECO:0007669"/>
    <property type="project" value="InterPro"/>
</dbReference>
<dbReference type="AlphaFoldDB" id="A0A484BAH9"/>
<comment type="function">
    <text evidence="7">Required for the biogenesis of box C/D snoRNAs such as U3, U8 and U14 snoRNAs. Part of the small subunit (SSU) processome, first precursor of the small eukaryotic ribosomal subunit. During the assembly of the SSU processome in the nucleolus, many ribosome biogenesis factors, an RNA chaperone and ribosomal proteins associate with the nascent pre-rRNA and work in concert to generate RNA folding, modifications, rearrangements and cleavage as well as targeted degradation of pre-ribosomal RNA by the RNA exosome. Core component of box C/D small nucleolar ribonucleoprotein (snoRNP) complexes that function in methylation of multiple sites on ribosomal RNAs (rRNAs) and messenger RNAs (mRNAs).</text>
</comment>
<comment type="caution">
    <text evidence="14">The sequence shown here is derived from an EMBL/GenBank/DDBJ whole genome shotgun (WGS) entry which is preliminary data.</text>
</comment>
<feature type="domain" description="Nop" evidence="13">
    <location>
        <begin position="390"/>
        <end position="508"/>
    </location>
</feature>
<evidence type="ECO:0000256" key="6">
    <source>
        <dbReference type="ARBA" id="ARBA00023242"/>
    </source>
</evidence>
<comment type="similarity">
    <text evidence="2">Belongs to the NOP5/NOP56 family.</text>
</comment>
<dbReference type="SMART" id="SM00360">
    <property type="entry name" value="RRM"/>
    <property type="match status" value="1"/>
</dbReference>
<evidence type="ECO:0000259" key="12">
    <source>
        <dbReference type="PROSITE" id="PS50102"/>
    </source>
</evidence>
<dbReference type="InterPro" id="IPR012974">
    <property type="entry name" value="NOP58/56_N"/>
</dbReference>
<sequence length="629" mass="69090">MSRHPSDRKVYVGDLGNNARKNDLEYVFGAYGSLRSVWIARNPPGFAFVEFESARDAADAGQVVVAVVAVVVEAVVALEEDVTEAAVVVVTISAMSAACVVILRAIAASGRLDNDAGYAIFKLLDEKKLEQVDNLYLEFETPEKANKLLKLKHFEKFNDTTEALAAATAAVEGKVSKPLKKTLKKLLVDDVQASLLVADAKLGTAIKDKLSVQCVYNTGVQELMRCIRQQADSLLGGLPKREMTAMALGLAHSLSRYKLKFSPDKIDTMIVQAQCLLDDLDKELNNYMMRAREWYGWHFPELGKLITDNIAFVKTIKLVGTRDNMATADLSDILPEDVEQQVKEAAEISMGTEISDEDVLNIQCLCDEIISINDYRIHLYDYLKARMMAMAPNLTVLVGDTVGARLIAHAGSLINLAKHPSSTVQILGAEKALFRALKTKKDTPKYGLIYHAQLVGQASQKNKGKMSRSLAAKASLATRVDAFGEEASFELGATHKVKLETRLRLLEEGNLRKLSGTGKAQAKFEKYQAKSEVFTYQPEADNTLHVKKRKHSEIETPVKQEPQAEEEEPATPVAAAAAADETESKSEKKKKKKKKAKGEEAPETTAEASPAEAEEATPAKKKKKSKHQE</sequence>
<dbReference type="Pfam" id="PF01798">
    <property type="entry name" value="Nop"/>
    <property type="match status" value="1"/>
</dbReference>
<evidence type="ECO:0000256" key="3">
    <source>
        <dbReference type="ARBA" id="ARBA00020379"/>
    </source>
</evidence>
<dbReference type="STRING" id="7232.A0A484BAH9"/>
<reference evidence="14 15" key="1">
    <citation type="journal article" date="2019" name="J. Hered.">
        <title>An Improved Genome Assembly for Drosophila navojoa, the Basal Species in the mojavensis Cluster.</title>
        <authorList>
            <person name="Vanderlinde T."/>
            <person name="Dupim E.G."/>
            <person name="Nazario-Yepiz N.O."/>
            <person name="Carvalho A.B."/>
        </authorList>
    </citation>
    <scope>NUCLEOTIDE SEQUENCE [LARGE SCALE GENOMIC DNA]</scope>
    <source>
        <strain evidence="14">Navoj_Jal97</strain>
        <tissue evidence="14">Whole organism</tissue>
    </source>
</reference>
<dbReference type="PANTHER" id="PTHR10894">
    <property type="entry name" value="NUCLEOLAR PROTEIN 5 NUCLEOLAR PROTEIN NOP5 NOP58"/>
    <property type="match status" value="1"/>
</dbReference>
<keyword evidence="4" id="KW-0690">Ribosome biogenesis</keyword>
<dbReference type="Pfam" id="PF00076">
    <property type="entry name" value="RRM_1"/>
    <property type="match status" value="1"/>
</dbReference>
<feature type="region of interest" description="Disordered" evidence="11">
    <location>
        <begin position="544"/>
        <end position="629"/>
    </location>
</feature>
<dbReference type="InterPro" id="IPR012976">
    <property type="entry name" value="NOSIC"/>
</dbReference>
<dbReference type="PROSITE" id="PS50102">
    <property type="entry name" value="RRM"/>
    <property type="match status" value="1"/>
</dbReference>
<evidence type="ECO:0000256" key="11">
    <source>
        <dbReference type="SAM" id="MobiDB-lite"/>
    </source>
</evidence>
<dbReference type="InterPro" id="IPR042239">
    <property type="entry name" value="Nop_C"/>
</dbReference>
<dbReference type="InterPro" id="IPR002687">
    <property type="entry name" value="Nop_dom"/>
</dbReference>
<keyword evidence="15" id="KW-1185">Reference proteome</keyword>
<dbReference type="Pfam" id="PF08156">
    <property type="entry name" value="NOP5NT"/>
    <property type="match status" value="1"/>
</dbReference>
<gene>
    <name evidence="14" type="ORF">AWZ03_007939</name>
</gene>
<dbReference type="InterPro" id="IPR000504">
    <property type="entry name" value="RRM_dom"/>
</dbReference>
<accession>A0A484BAH9</accession>
<feature type="compositionally biased region" description="Low complexity" evidence="11">
    <location>
        <begin position="570"/>
        <end position="579"/>
    </location>
</feature>
<dbReference type="Gene3D" id="1.10.287.4070">
    <property type="match status" value="1"/>
</dbReference>
<feature type="compositionally biased region" description="Basic residues" evidence="11">
    <location>
        <begin position="619"/>
        <end position="629"/>
    </location>
</feature>
<dbReference type="Proteomes" id="UP000295192">
    <property type="component" value="Unassembled WGS sequence"/>
</dbReference>
<dbReference type="PROSITE" id="PS51358">
    <property type="entry name" value="NOP"/>
    <property type="match status" value="1"/>
</dbReference>
<evidence type="ECO:0000256" key="5">
    <source>
        <dbReference type="ARBA" id="ARBA00022884"/>
    </source>
</evidence>
<dbReference type="GO" id="GO:0042254">
    <property type="term" value="P:ribosome biogenesis"/>
    <property type="evidence" value="ECO:0007669"/>
    <property type="project" value="UniProtKB-KW"/>
</dbReference>
<dbReference type="GO" id="GO:0032040">
    <property type="term" value="C:small-subunit processome"/>
    <property type="evidence" value="ECO:0007669"/>
    <property type="project" value="InterPro"/>
</dbReference>
<dbReference type="Gene3D" id="1.10.246.90">
    <property type="entry name" value="Nop domain"/>
    <property type="match status" value="1"/>
</dbReference>
<feature type="compositionally biased region" description="Basic residues" evidence="11">
    <location>
        <begin position="587"/>
        <end position="596"/>
    </location>
</feature>
<proteinExistence type="inferred from homology"/>
<comment type="subunit">
    <text evidence="8">Core component of box C/D small nucleolar ribonucleoprotein (snoRNP) particles; the core proteins SNU13, NOP56, NOP58 and FBL or FBLL1 assemble stepwise onto the snoRNA. Interacts with NOLC1/Nopp140. Interacts with NOPCHAP1, NUFIP1, RUVBL1 and RUVBL2; NOPCHAP1 bridges the association of NOP58 with RUVBL1:RUVBL2 and NUFIP1. Interacts with PIH1D1. Part of the small subunit (SSU) processome, composed of more than 70 proteins and the RNA chaperone small nucleolar RNA (snoRNA) U3.</text>
</comment>
<evidence type="ECO:0000259" key="13">
    <source>
        <dbReference type="PROSITE" id="PS51358"/>
    </source>
</evidence>
<name>A0A484BAH9_DRONA</name>
<dbReference type="InterPro" id="IPR012677">
    <property type="entry name" value="Nucleotide-bd_a/b_plait_sf"/>
</dbReference>
<dbReference type="Gene3D" id="3.30.70.330">
    <property type="match status" value="1"/>
</dbReference>
<dbReference type="PANTHER" id="PTHR10894:SF1">
    <property type="entry name" value="NUCLEOLAR PROTEIN 58"/>
    <property type="match status" value="1"/>
</dbReference>
<dbReference type="OrthoDB" id="5970at2759"/>
<dbReference type="InterPro" id="IPR045056">
    <property type="entry name" value="Nop56/Nop58"/>
</dbReference>
<organism evidence="14 15">
    <name type="scientific">Drosophila navojoa</name>
    <name type="common">Fruit fly</name>
    <dbReference type="NCBI Taxonomy" id="7232"/>
    <lineage>
        <taxon>Eukaryota</taxon>
        <taxon>Metazoa</taxon>
        <taxon>Ecdysozoa</taxon>
        <taxon>Arthropoda</taxon>
        <taxon>Hexapoda</taxon>
        <taxon>Insecta</taxon>
        <taxon>Pterygota</taxon>
        <taxon>Neoptera</taxon>
        <taxon>Endopterygota</taxon>
        <taxon>Diptera</taxon>
        <taxon>Brachycera</taxon>
        <taxon>Muscomorpha</taxon>
        <taxon>Ephydroidea</taxon>
        <taxon>Drosophilidae</taxon>
        <taxon>Drosophila</taxon>
    </lineage>
</organism>
<feature type="domain" description="RRM" evidence="12">
    <location>
        <begin position="8"/>
        <end position="60"/>
    </location>
</feature>
<dbReference type="EMBL" id="LSRL02000073">
    <property type="protein sequence ID" value="TDG45664.1"/>
    <property type="molecule type" value="Genomic_DNA"/>
</dbReference>
<dbReference type="SMART" id="SM00931">
    <property type="entry name" value="NOSIC"/>
    <property type="match status" value="1"/>
</dbReference>
<evidence type="ECO:0000256" key="1">
    <source>
        <dbReference type="ARBA" id="ARBA00004604"/>
    </source>
</evidence>
<dbReference type="InterPro" id="IPR036070">
    <property type="entry name" value="Nop_dom_sf"/>
</dbReference>
<dbReference type="FunFam" id="1.10.246.90:FF:000004">
    <property type="entry name" value="Nucleolar protein 58"/>
    <property type="match status" value="1"/>
</dbReference>
<evidence type="ECO:0000256" key="10">
    <source>
        <dbReference type="PROSITE-ProRule" id="PRU00176"/>
    </source>
</evidence>
<evidence type="ECO:0000256" key="4">
    <source>
        <dbReference type="ARBA" id="ARBA00022517"/>
    </source>
</evidence>
<dbReference type="SUPFAM" id="SSF89124">
    <property type="entry name" value="Nop domain"/>
    <property type="match status" value="1"/>
</dbReference>
<dbReference type="SUPFAM" id="SSF54928">
    <property type="entry name" value="RNA-binding domain, RBD"/>
    <property type="match status" value="1"/>
</dbReference>
<evidence type="ECO:0000256" key="7">
    <source>
        <dbReference type="ARBA" id="ARBA00060303"/>
    </source>
</evidence>